<reference evidence="3 4" key="1">
    <citation type="submission" date="2018-03" db="EMBL/GenBank/DDBJ databases">
        <title>Genomic Encyclopedia of Archaeal and Bacterial Type Strains, Phase II (KMG-II): from individual species to whole genera.</title>
        <authorList>
            <person name="Goeker M."/>
        </authorList>
    </citation>
    <scope>NUCLEOTIDE SEQUENCE [LARGE SCALE GENOMIC DNA]</scope>
    <source>
        <strain evidence="3 4">DSM 45348</strain>
    </source>
</reference>
<dbReference type="GO" id="GO:0005840">
    <property type="term" value="C:ribosome"/>
    <property type="evidence" value="ECO:0007669"/>
    <property type="project" value="UniProtKB-KW"/>
</dbReference>
<keyword evidence="4" id="KW-1185">Reference proteome</keyword>
<dbReference type="InterPro" id="IPR016181">
    <property type="entry name" value="Acyl_CoA_acyltransferase"/>
</dbReference>
<dbReference type="InterPro" id="IPR050769">
    <property type="entry name" value="NAT_camello-type"/>
</dbReference>
<dbReference type="PROSITE" id="PS51186">
    <property type="entry name" value="GNAT"/>
    <property type="match status" value="1"/>
</dbReference>
<gene>
    <name evidence="3" type="ORF">CLV70_114118</name>
</gene>
<dbReference type="Gene3D" id="3.40.630.30">
    <property type="match status" value="1"/>
</dbReference>
<accession>A0A2T0RS04</accession>
<evidence type="ECO:0000256" key="1">
    <source>
        <dbReference type="ARBA" id="ARBA00022679"/>
    </source>
</evidence>
<comment type="caution">
    <text evidence="3">The sequence shown here is derived from an EMBL/GenBank/DDBJ whole genome shotgun (WGS) entry which is preliminary data.</text>
</comment>
<dbReference type="CDD" id="cd04301">
    <property type="entry name" value="NAT_SF"/>
    <property type="match status" value="1"/>
</dbReference>
<keyword evidence="1" id="KW-0808">Transferase</keyword>
<keyword evidence="3" id="KW-0687">Ribonucleoprotein</keyword>
<dbReference type="InterPro" id="IPR000182">
    <property type="entry name" value="GNAT_dom"/>
</dbReference>
<organism evidence="3 4">
    <name type="scientific">Pseudosporangium ferrugineum</name>
    <dbReference type="NCBI Taxonomy" id="439699"/>
    <lineage>
        <taxon>Bacteria</taxon>
        <taxon>Bacillati</taxon>
        <taxon>Actinomycetota</taxon>
        <taxon>Actinomycetes</taxon>
        <taxon>Micromonosporales</taxon>
        <taxon>Micromonosporaceae</taxon>
        <taxon>Pseudosporangium</taxon>
    </lineage>
</organism>
<evidence type="ECO:0000313" key="4">
    <source>
        <dbReference type="Proteomes" id="UP000239209"/>
    </source>
</evidence>
<keyword evidence="3" id="KW-0689">Ribosomal protein</keyword>
<dbReference type="PANTHER" id="PTHR13947">
    <property type="entry name" value="GNAT FAMILY N-ACETYLTRANSFERASE"/>
    <property type="match status" value="1"/>
</dbReference>
<dbReference type="SUPFAM" id="SSF55729">
    <property type="entry name" value="Acyl-CoA N-acyltransferases (Nat)"/>
    <property type="match status" value="1"/>
</dbReference>
<dbReference type="AlphaFoldDB" id="A0A2T0RS04"/>
<feature type="domain" description="N-acetyltransferase" evidence="2">
    <location>
        <begin position="8"/>
        <end position="159"/>
    </location>
</feature>
<sequence length="160" mass="17380">MMTMTEDFVIREYRNVDHAQVAALNAYGLAAAGVPADADVYAGDLDDIDATYLTGRGTLLVGQLGTDVVAMGALREIDPVTCEITRMRVAPHVQGRGYGKAMLARLEEIARSHGYRRATLLTGPDQRPAIDLYEAANYTVVGTERHDLLVGVRMSKQLGE</sequence>
<dbReference type="GO" id="GO:0008080">
    <property type="term" value="F:N-acetyltransferase activity"/>
    <property type="evidence" value="ECO:0007669"/>
    <property type="project" value="InterPro"/>
</dbReference>
<dbReference type="Pfam" id="PF00583">
    <property type="entry name" value="Acetyltransf_1"/>
    <property type="match status" value="1"/>
</dbReference>
<dbReference type="Proteomes" id="UP000239209">
    <property type="component" value="Unassembled WGS sequence"/>
</dbReference>
<name>A0A2T0RS04_9ACTN</name>
<proteinExistence type="predicted"/>
<dbReference type="PANTHER" id="PTHR13947:SF37">
    <property type="entry name" value="LD18367P"/>
    <property type="match status" value="1"/>
</dbReference>
<evidence type="ECO:0000313" key="3">
    <source>
        <dbReference type="EMBL" id="PRY23985.1"/>
    </source>
</evidence>
<protein>
    <submittedName>
        <fullName evidence="3">Ribosomal protein S18 acetylase RimI-like enzyme</fullName>
    </submittedName>
</protein>
<evidence type="ECO:0000259" key="2">
    <source>
        <dbReference type="PROSITE" id="PS51186"/>
    </source>
</evidence>
<dbReference type="EMBL" id="PVZG01000014">
    <property type="protein sequence ID" value="PRY23985.1"/>
    <property type="molecule type" value="Genomic_DNA"/>
</dbReference>